<dbReference type="STRING" id="1797582.A2442_00600"/>
<feature type="domain" description="Glycosyl transferase family 1" evidence="2">
    <location>
        <begin position="171"/>
        <end position="316"/>
    </location>
</feature>
<dbReference type="Gene3D" id="3.40.50.2000">
    <property type="entry name" value="Glycogen Phosphorylase B"/>
    <property type="match status" value="2"/>
</dbReference>
<gene>
    <name evidence="3" type="ORF">A2442_00600</name>
</gene>
<dbReference type="GO" id="GO:0009103">
    <property type="term" value="P:lipopolysaccharide biosynthetic process"/>
    <property type="evidence" value="ECO:0007669"/>
    <property type="project" value="TreeGrafter"/>
</dbReference>
<dbReference type="EMBL" id="MFAE01000006">
    <property type="protein sequence ID" value="OGD67257.1"/>
    <property type="molecule type" value="Genomic_DNA"/>
</dbReference>
<protein>
    <recommendedName>
        <fullName evidence="2">Glycosyl transferase family 1 domain-containing protein</fullName>
    </recommendedName>
</protein>
<sequence length="349" mass="39658">MKLLILTQKVDKNDDVLGFFHGWILEFAKNYEKVTVICLYEGKHDLPENVKVLSLGKERGVSKLKYILNFYKYIWQERAGYEQVFVHMNQVYVLLGGLFWRLWGKKVGLWYAHGSVPFSLRIAEKITNHVFTSTESGFRIDSKKKKVVGQGINLEIFKPGLNIIKPTIFSVVTVGRISPVKDYETLIKAIEKLVSGGINIKLRIIGGVVLSEQEKYFDSLKLMVRQKNLENNIIFVGPVSNSEIPKYLKESDLFVNTSHTGSLDKTVLESMACGIPILNCNEAFLEVLGGFKERLMFPKNDFVILCDKIKEMFDLGDKGRKSLGIELRNTVAGNHSIGNLIKKIKSIYE</sequence>
<dbReference type="InterPro" id="IPR001296">
    <property type="entry name" value="Glyco_trans_1"/>
</dbReference>
<reference evidence="3 4" key="1">
    <citation type="journal article" date="2016" name="Nat. Commun.">
        <title>Thousands of microbial genomes shed light on interconnected biogeochemical processes in an aquifer system.</title>
        <authorList>
            <person name="Anantharaman K."/>
            <person name="Brown C.T."/>
            <person name="Hug L.A."/>
            <person name="Sharon I."/>
            <person name="Castelle C.J."/>
            <person name="Probst A.J."/>
            <person name="Thomas B.C."/>
            <person name="Singh A."/>
            <person name="Wilkins M.J."/>
            <person name="Karaoz U."/>
            <person name="Brodie E.L."/>
            <person name="Williams K.H."/>
            <person name="Hubbard S.S."/>
            <person name="Banfield J.F."/>
        </authorList>
    </citation>
    <scope>NUCLEOTIDE SEQUENCE [LARGE SCALE GENOMIC DNA]</scope>
</reference>
<dbReference type="PANTHER" id="PTHR46401:SF2">
    <property type="entry name" value="GLYCOSYLTRANSFERASE WBBK-RELATED"/>
    <property type="match status" value="1"/>
</dbReference>
<dbReference type="AlphaFoldDB" id="A0A1F5EIK8"/>
<comment type="caution">
    <text evidence="3">The sequence shown here is derived from an EMBL/GenBank/DDBJ whole genome shotgun (WGS) entry which is preliminary data.</text>
</comment>
<accession>A0A1F5EIK8</accession>
<dbReference type="GO" id="GO:0016757">
    <property type="term" value="F:glycosyltransferase activity"/>
    <property type="evidence" value="ECO:0007669"/>
    <property type="project" value="InterPro"/>
</dbReference>
<dbReference type="CDD" id="cd03801">
    <property type="entry name" value="GT4_PimA-like"/>
    <property type="match status" value="1"/>
</dbReference>
<dbReference type="Pfam" id="PF00534">
    <property type="entry name" value="Glycos_transf_1"/>
    <property type="match status" value="1"/>
</dbReference>
<proteinExistence type="predicted"/>
<organism evidence="3 4">
    <name type="scientific">Candidatus Campbellbacteria bacterium RIFOXYC2_FULL_35_25</name>
    <dbReference type="NCBI Taxonomy" id="1797582"/>
    <lineage>
        <taxon>Bacteria</taxon>
        <taxon>Candidatus Campbelliibacteriota</taxon>
    </lineage>
</organism>
<dbReference type="PANTHER" id="PTHR46401">
    <property type="entry name" value="GLYCOSYLTRANSFERASE WBBK-RELATED"/>
    <property type="match status" value="1"/>
</dbReference>
<keyword evidence="1" id="KW-0808">Transferase</keyword>
<evidence type="ECO:0000256" key="1">
    <source>
        <dbReference type="ARBA" id="ARBA00022679"/>
    </source>
</evidence>
<evidence type="ECO:0000259" key="2">
    <source>
        <dbReference type="Pfam" id="PF00534"/>
    </source>
</evidence>
<dbReference type="SUPFAM" id="SSF53756">
    <property type="entry name" value="UDP-Glycosyltransferase/glycogen phosphorylase"/>
    <property type="match status" value="1"/>
</dbReference>
<name>A0A1F5EIK8_9BACT</name>
<evidence type="ECO:0000313" key="4">
    <source>
        <dbReference type="Proteomes" id="UP000179003"/>
    </source>
</evidence>
<dbReference type="Proteomes" id="UP000179003">
    <property type="component" value="Unassembled WGS sequence"/>
</dbReference>
<evidence type="ECO:0000313" key="3">
    <source>
        <dbReference type="EMBL" id="OGD67257.1"/>
    </source>
</evidence>